<feature type="transmembrane region" description="Helical" evidence="9">
    <location>
        <begin position="6"/>
        <end position="29"/>
    </location>
</feature>
<feature type="domain" description="MotA/TolQ/ExbB proton channel" evidence="10">
    <location>
        <begin position="79"/>
        <end position="176"/>
    </location>
</feature>
<evidence type="ECO:0000256" key="8">
    <source>
        <dbReference type="RuleBase" id="RU004057"/>
    </source>
</evidence>
<keyword evidence="6 9" id="KW-1133">Transmembrane helix</keyword>
<dbReference type="Proteomes" id="UP000698963">
    <property type="component" value="Unassembled WGS sequence"/>
</dbReference>
<feature type="transmembrane region" description="Helical" evidence="9">
    <location>
        <begin position="105"/>
        <end position="127"/>
    </location>
</feature>
<dbReference type="EMBL" id="DYZA01000059">
    <property type="protein sequence ID" value="HJD96627.1"/>
    <property type="molecule type" value="Genomic_DNA"/>
</dbReference>
<accession>A0A921AUI7</accession>
<dbReference type="InterPro" id="IPR050790">
    <property type="entry name" value="ExbB/TolQ_transport"/>
</dbReference>
<dbReference type="InterPro" id="IPR002898">
    <property type="entry name" value="MotA_ExbB_proton_chnl"/>
</dbReference>
<evidence type="ECO:0000256" key="4">
    <source>
        <dbReference type="ARBA" id="ARBA00022692"/>
    </source>
</evidence>
<keyword evidence="7 9" id="KW-0472">Membrane</keyword>
<evidence type="ECO:0000256" key="5">
    <source>
        <dbReference type="ARBA" id="ARBA00022927"/>
    </source>
</evidence>
<evidence type="ECO:0000256" key="6">
    <source>
        <dbReference type="ARBA" id="ARBA00022989"/>
    </source>
</evidence>
<keyword evidence="2 8" id="KW-0813">Transport</keyword>
<keyword evidence="4 9" id="KW-0812">Transmembrane</keyword>
<evidence type="ECO:0000313" key="12">
    <source>
        <dbReference type="Proteomes" id="UP000698963"/>
    </source>
</evidence>
<evidence type="ECO:0000256" key="1">
    <source>
        <dbReference type="ARBA" id="ARBA00004651"/>
    </source>
</evidence>
<dbReference type="AlphaFoldDB" id="A0A921AUI7"/>
<reference evidence="11" key="2">
    <citation type="submission" date="2021-09" db="EMBL/GenBank/DDBJ databases">
        <authorList>
            <person name="Gilroy R."/>
        </authorList>
    </citation>
    <scope>NUCLEOTIDE SEQUENCE</scope>
    <source>
        <strain evidence="11">ChiGjej2B2-19336</strain>
    </source>
</reference>
<evidence type="ECO:0000256" key="7">
    <source>
        <dbReference type="ARBA" id="ARBA00023136"/>
    </source>
</evidence>
<dbReference type="Pfam" id="PF01618">
    <property type="entry name" value="MotA_ExbB"/>
    <property type="match status" value="1"/>
</dbReference>
<evidence type="ECO:0000256" key="9">
    <source>
        <dbReference type="SAM" id="Phobius"/>
    </source>
</evidence>
<evidence type="ECO:0000256" key="2">
    <source>
        <dbReference type="ARBA" id="ARBA00022448"/>
    </source>
</evidence>
<dbReference type="GO" id="GO:0005886">
    <property type="term" value="C:plasma membrane"/>
    <property type="evidence" value="ECO:0007669"/>
    <property type="project" value="UniProtKB-SubCell"/>
</dbReference>
<dbReference type="RefSeq" id="WP_304121074.1">
    <property type="nucleotide sequence ID" value="NZ_DYZA01000059.1"/>
</dbReference>
<organism evidence="11 12">
    <name type="scientific">Mailhella massiliensis</name>
    <dbReference type="NCBI Taxonomy" id="1903261"/>
    <lineage>
        <taxon>Bacteria</taxon>
        <taxon>Pseudomonadati</taxon>
        <taxon>Thermodesulfobacteriota</taxon>
        <taxon>Desulfovibrionia</taxon>
        <taxon>Desulfovibrionales</taxon>
        <taxon>Desulfovibrionaceae</taxon>
        <taxon>Mailhella</taxon>
    </lineage>
</organism>
<evidence type="ECO:0000313" key="11">
    <source>
        <dbReference type="EMBL" id="HJD96627.1"/>
    </source>
</evidence>
<dbReference type="PANTHER" id="PTHR30625:SF15">
    <property type="entry name" value="BIOPOLYMER TRANSPORT PROTEIN EXBB"/>
    <property type="match status" value="1"/>
</dbReference>
<dbReference type="GO" id="GO:0017038">
    <property type="term" value="P:protein import"/>
    <property type="evidence" value="ECO:0007669"/>
    <property type="project" value="TreeGrafter"/>
</dbReference>
<feature type="transmembrane region" description="Helical" evidence="9">
    <location>
        <begin position="147"/>
        <end position="172"/>
    </location>
</feature>
<reference evidence="11" key="1">
    <citation type="journal article" date="2021" name="PeerJ">
        <title>Extensive microbial diversity within the chicken gut microbiome revealed by metagenomics and culture.</title>
        <authorList>
            <person name="Gilroy R."/>
            <person name="Ravi A."/>
            <person name="Getino M."/>
            <person name="Pursley I."/>
            <person name="Horton D.L."/>
            <person name="Alikhan N.F."/>
            <person name="Baker D."/>
            <person name="Gharbi K."/>
            <person name="Hall N."/>
            <person name="Watson M."/>
            <person name="Adriaenssens E.M."/>
            <person name="Foster-Nyarko E."/>
            <person name="Jarju S."/>
            <person name="Secka A."/>
            <person name="Antonio M."/>
            <person name="Oren A."/>
            <person name="Chaudhuri R.R."/>
            <person name="La Ragione R."/>
            <person name="Hildebrand F."/>
            <person name="Pallen M.J."/>
        </authorList>
    </citation>
    <scope>NUCLEOTIDE SEQUENCE</scope>
    <source>
        <strain evidence="11">ChiGjej2B2-19336</strain>
    </source>
</reference>
<keyword evidence="3" id="KW-1003">Cell membrane</keyword>
<comment type="caution">
    <text evidence="11">The sequence shown here is derived from an EMBL/GenBank/DDBJ whole genome shotgun (WGS) entry which is preliminary data.</text>
</comment>
<comment type="subcellular location">
    <subcellularLocation>
        <location evidence="1">Cell membrane</location>
        <topology evidence="1">Multi-pass membrane protein</topology>
    </subcellularLocation>
    <subcellularLocation>
        <location evidence="8">Membrane</location>
        <topology evidence="8">Multi-pass membrane protein</topology>
    </subcellularLocation>
</comment>
<name>A0A921AUI7_9BACT</name>
<protein>
    <submittedName>
        <fullName evidence="11">MotA/TolQ/ExbB proton channel family protein</fullName>
    </submittedName>
</protein>
<keyword evidence="5 8" id="KW-0653">Protein transport</keyword>
<gene>
    <name evidence="11" type="ORF">K8W16_03145</name>
</gene>
<evidence type="ECO:0000259" key="10">
    <source>
        <dbReference type="Pfam" id="PF01618"/>
    </source>
</evidence>
<evidence type="ECO:0000256" key="3">
    <source>
        <dbReference type="ARBA" id="ARBA00022475"/>
    </source>
</evidence>
<sequence>MNWAEIYATIGPAGVVLALVACAGVYLALKSYMFLFLVWRDFRRTFPELEKEDASGECMDYQGDNPLICIVRDIVQTHAGHSEDIRAEIAYLFHRNFEQLTREICYLRLISVLSPLLGLLGTILGMVTVFRTIGENAAPDTAMLATGIWEALITTIMGLCVAIPALMVYYFLMLRFKGFHIEVVEYSYRALEFCQRRKRGGHHGENDDV</sequence>
<comment type="similarity">
    <text evidence="8">Belongs to the exbB/tolQ family.</text>
</comment>
<proteinExistence type="inferred from homology"/>
<dbReference type="PANTHER" id="PTHR30625">
    <property type="entry name" value="PROTEIN TOLQ"/>
    <property type="match status" value="1"/>
</dbReference>